<evidence type="ECO:0000259" key="1">
    <source>
        <dbReference type="PROSITE" id="PS51186"/>
    </source>
</evidence>
<dbReference type="PROSITE" id="PS51186">
    <property type="entry name" value="GNAT"/>
    <property type="match status" value="1"/>
</dbReference>
<dbReference type="Proteomes" id="UP000029518">
    <property type="component" value="Chromosome"/>
</dbReference>
<dbReference type="Gene3D" id="3.40.630.30">
    <property type="match status" value="1"/>
</dbReference>
<name>A0A089LB57_PAEBO</name>
<accession>A0A089LB57</accession>
<dbReference type="OrthoDB" id="9789603at2"/>
<evidence type="ECO:0000313" key="3">
    <source>
        <dbReference type="Proteomes" id="UP000029518"/>
    </source>
</evidence>
<protein>
    <recommendedName>
        <fullName evidence="1">N-acetyltransferase domain-containing protein</fullName>
    </recommendedName>
</protein>
<dbReference type="PANTHER" id="PTHR13355:SF11">
    <property type="entry name" value="GLUCOSAMINE 6-PHOSPHATE N-ACETYLTRANSFERASE"/>
    <property type="match status" value="1"/>
</dbReference>
<dbReference type="AlphaFoldDB" id="A0A089LB57"/>
<reference evidence="2" key="1">
    <citation type="submission" date="2014-08" db="EMBL/GenBank/DDBJ databases">
        <title>Comparative genomics of the Paenibacillus odorifer group.</title>
        <authorList>
            <person name="den Bakker H.C."/>
            <person name="Tsai Y.-C.Y.-C."/>
            <person name="Martin N."/>
            <person name="Korlach J."/>
            <person name="Wiedmann M."/>
        </authorList>
    </citation>
    <scope>NUCLEOTIDE SEQUENCE [LARGE SCALE GENOMIC DNA]</scope>
    <source>
        <strain evidence="2">DSM 13188</strain>
    </source>
</reference>
<organism evidence="2 3">
    <name type="scientific">Paenibacillus borealis</name>
    <dbReference type="NCBI Taxonomy" id="160799"/>
    <lineage>
        <taxon>Bacteria</taxon>
        <taxon>Bacillati</taxon>
        <taxon>Bacillota</taxon>
        <taxon>Bacilli</taxon>
        <taxon>Bacillales</taxon>
        <taxon>Paenibacillaceae</taxon>
        <taxon>Paenibacillus</taxon>
    </lineage>
</organism>
<dbReference type="InterPro" id="IPR016181">
    <property type="entry name" value="Acyl_CoA_acyltransferase"/>
</dbReference>
<dbReference type="InterPro" id="IPR000182">
    <property type="entry name" value="GNAT_dom"/>
</dbReference>
<dbReference type="CDD" id="cd04301">
    <property type="entry name" value="NAT_SF"/>
    <property type="match status" value="1"/>
</dbReference>
<sequence>MVTIEEIGIESLKALNTLYEELIGGPTDPVKLETAFRAIREDSRYALLGAFVDGELLGSMMGIVCQDLVGDCRPFMVIENVVVSSRARRQGIGKKLMTALEDIAHERDCYYIIFVSGEKRKEAHVFYEKMGYKEERVEGYRKHLSSH</sequence>
<dbReference type="RefSeq" id="WP_042212605.1">
    <property type="nucleotide sequence ID" value="NZ_CP009285.1"/>
</dbReference>
<dbReference type="HOGENOM" id="CLU_013985_34_5_9"/>
<proteinExistence type="predicted"/>
<dbReference type="GO" id="GO:0004343">
    <property type="term" value="F:glucosamine 6-phosphate N-acetyltransferase activity"/>
    <property type="evidence" value="ECO:0007669"/>
    <property type="project" value="TreeGrafter"/>
</dbReference>
<dbReference type="PANTHER" id="PTHR13355">
    <property type="entry name" value="GLUCOSAMINE 6-PHOSPHATE N-ACETYLTRANSFERASE"/>
    <property type="match status" value="1"/>
</dbReference>
<dbReference type="SUPFAM" id="SSF55729">
    <property type="entry name" value="Acyl-CoA N-acyltransferases (Nat)"/>
    <property type="match status" value="1"/>
</dbReference>
<dbReference type="Pfam" id="PF00583">
    <property type="entry name" value="Acetyltransf_1"/>
    <property type="match status" value="1"/>
</dbReference>
<dbReference type="InterPro" id="IPR039143">
    <property type="entry name" value="GNPNAT1-like"/>
</dbReference>
<dbReference type="KEGG" id="pbd:PBOR_14745"/>
<gene>
    <name evidence="2" type="ORF">PBOR_14745</name>
</gene>
<dbReference type="EMBL" id="CP009285">
    <property type="protein sequence ID" value="AIQ58047.1"/>
    <property type="molecule type" value="Genomic_DNA"/>
</dbReference>
<feature type="domain" description="N-acetyltransferase" evidence="1">
    <location>
        <begin position="2"/>
        <end position="147"/>
    </location>
</feature>
<keyword evidence="3" id="KW-1185">Reference proteome</keyword>
<evidence type="ECO:0000313" key="2">
    <source>
        <dbReference type="EMBL" id="AIQ58047.1"/>
    </source>
</evidence>